<name>A0A8K0KGB8_LADFU</name>
<dbReference type="EMBL" id="KZ308721">
    <property type="protein sequence ID" value="KAG8233486.1"/>
    <property type="molecule type" value="Genomic_DNA"/>
</dbReference>
<feature type="domain" description="IRS-type PTB" evidence="1">
    <location>
        <begin position="76"/>
        <end position="133"/>
    </location>
</feature>
<dbReference type="InterPro" id="IPR041794">
    <property type="entry name" value="MyoVII_FERM_C2"/>
</dbReference>
<dbReference type="AlphaFoldDB" id="A0A8K0KGB8"/>
<reference evidence="2" key="1">
    <citation type="submission" date="2013-04" db="EMBL/GenBank/DDBJ databases">
        <authorList>
            <person name="Qu J."/>
            <person name="Murali S.C."/>
            <person name="Bandaranaike D."/>
            <person name="Bellair M."/>
            <person name="Blankenburg K."/>
            <person name="Chao H."/>
            <person name="Dinh H."/>
            <person name="Doddapaneni H."/>
            <person name="Downs B."/>
            <person name="Dugan-Rocha S."/>
            <person name="Elkadiri S."/>
            <person name="Gnanaolivu R.D."/>
            <person name="Hernandez B."/>
            <person name="Javaid M."/>
            <person name="Jayaseelan J.C."/>
            <person name="Lee S."/>
            <person name="Li M."/>
            <person name="Ming W."/>
            <person name="Munidasa M."/>
            <person name="Muniz J."/>
            <person name="Nguyen L."/>
            <person name="Ongeri F."/>
            <person name="Osuji N."/>
            <person name="Pu L.-L."/>
            <person name="Puazo M."/>
            <person name="Qu C."/>
            <person name="Quiroz J."/>
            <person name="Raj R."/>
            <person name="Weissenberger G."/>
            <person name="Xin Y."/>
            <person name="Zou X."/>
            <person name="Han Y."/>
            <person name="Richards S."/>
            <person name="Worley K."/>
            <person name="Muzny D."/>
            <person name="Gibbs R."/>
        </authorList>
    </citation>
    <scope>NUCLEOTIDE SEQUENCE</scope>
    <source>
        <strain evidence="2">Sampled in the wild</strain>
    </source>
</reference>
<organism evidence="2 3">
    <name type="scientific">Ladona fulva</name>
    <name type="common">Scarce chaser dragonfly</name>
    <name type="synonym">Libellula fulva</name>
    <dbReference type="NCBI Taxonomy" id="123851"/>
    <lineage>
        <taxon>Eukaryota</taxon>
        <taxon>Metazoa</taxon>
        <taxon>Ecdysozoa</taxon>
        <taxon>Arthropoda</taxon>
        <taxon>Hexapoda</taxon>
        <taxon>Insecta</taxon>
        <taxon>Pterygota</taxon>
        <taxon>Palaeoptera</taxon>
        <taxon>Odonata</taxon>
        <taxon>Epiprocta</taxon>
        <taxon>Anisoptera</taxon>
        <taxon>Libelluloidea</taxon>
        <taxon>Libellulidae</taxon>
        <taxon>Ladona</taxon>
    </lineage>
</organism>
<protein>
    <recommendedName>
        <fullName evidence="1">IRS-type PTB domain-containing protein</fullName>
    </recommendedName>
</protein>
<dbReference type="OrthoDB" id="5865851at2759"/>
<proteinExistence type="predicted"/>
<dbReference type="PANTHER" id="PTHR22692">
    <property type="entry name" value="MYOSIN VII, XV"/>
    <property type="match status" value="1"/>
</dbReference>
<dbReference type="InterPro" id="IPR011993">
    <property type="entry name" value="PH-like_dom_sf"/>
</dbReference>
<dbReference type="InterPro" id="IPR051567">
    <property type="entry name" value="Unconventional_Myosin_ATPase"/>
</dbReference>
<dbReference type="Pfam" id="PF02174">
    <property type="entry name" value="IRS"/>
    <property type="match status" value="1"/>
</dbReference>
<dbReference type="InterPro" id="IPR002404">
    <property type="entry name" value="IRS_PTB"/>
</dbReference>
<dbReference type="Gene3D" id="2.30.29.30">
    <property type="entry name" value="Pleckstrin-homology domain (PH domain)/Phosphotyrosine-binding domain (PTB)"/>
    <property type="match status" value="1"/>
</dbReference>
<evidence type="ECO:0000259" key="1">
    <source>
        <dbReference type="Pfam" id="PF02174"/>
    </source>
</evidence>
<dbReference type="CDD" id="cd13199">
    <property type="entry name" value="FERM_C2_MyoVII"/>
    <property type="match status" value="1"/>
</dbReference>
<reference evidence="2" key="2">
    <citation type="submission" date="2017-10" db="EMBL/GenBank/DDBJ databases">
        <title>Ladona fulva Genome sequencing and assembly.</title>
        <authorList>
            <person name="Murali S."/>
            <person name="Richards S."/>
            <person name="Bandaranaike D."/>
            <person name="Bellair M."/>
            <person name="Blankenburg K."/>
            <person name="Chao H."/>
            <person name="Dinh H."/>
            <person name="Doddapaneni H."/>
            <person name="Dugan-Rocha S."/>
            <person name="Elkadiri S."/>
            <person name="Gnanaolivu R."/>
            <person name="Hernandez B."/>
            <person name="Skinner E."/>
            <person name="Javaid M."/>
            <person name="Lee S."/>
            <person name="Li M."/>
            <person name="Ming W."/>
            <person name="Munidasa M."/>
            <person name="Muniz J."/>
            <person name="Nguyen L."/>
            <person name="Hughes D."/>
            <person name="Osuji N."/>
            <person name="Pu L.-L."/>
            <person name="Puazo M."/>
            <person name="Qu C."/>
            <person name="Quiroz J."/>
            <person name="Raj R."/>
            <person name="Weissenberger G."/>
            <person name="Xin Y."/>
            <person name="Zou X."/>
            <person name="Han Y."/>
            <person name="Worley K."/>
            <person name="Muzny D."/>
            <person name="Gibbs R."/>
        </authorList>
    </citation>
    <scope>NUCLEOTIDE SEQUENCE</scope>
    <source>
        <strain evidence="2">Sampled in the wild</strain>
    </source>
</reference>
<accession>A0A8K0KGB8</accession>
<comment type="caution">
    <text evidence="2">The sequence shown here is derived from an EMBL/GenBank/DDBJ whole genome shotgun (WGS) entry which is preliminary data.</text>
</comment>
<dbReference type="SUPFAM" id="SSF50729">
    <property type="entry name" value="PH domain-like"/>
    <property type="match status" value="1"/>
</dbReference>
<gene>
    <name evidence="2" type="ORF">J437_LFUL013735</name>
</gene>
<dbReference type="PANTHER" id="PTHR22692:SF33">
    <property type="entry name" value="MYOSIN"/>
    <property type="match status" value="1"/>
</dbReference>
<keyword evidence="3" id="KW-1185">Reference proteome</keyword>
<evidence type="ECO:0000313" key="3">
    <source>
        <dbReference type="Proteomes" id="UP000792457"/>
    </source>
</evidence>
<evidence type="ECO:0000313" key="2">
    <source>
        <dbReference type="EMBL" id="KAG8233486.1"/>
    </source>
</evidence>
<dbReference type="Proteomes" id="UP000792457">
    <property type="component" value="Unassembled WGS sequence"/>
</dbReference>
<sequence length="147" mass="16844">MRKLWVNASPGRDRNADLIFHFYQELPKYIRVVTQEEAKIAALNLIARWPTFGSAFFEVKQSSDVRLPEYVIVAINKHGDILITHPFTRISNWSSGNTYFHMTAGSLVRGEKLLFETPLGYKMDDLLSSYISLLVSNMGRRKSMIMG</sequence>